<dbReference type="RefSeq" id="WP_090214606.1">
    <property type="nucleotide sequence ID" value="NZ_FOYO01000001.1"/>
</dbReference>
<keyword evidence="1" id="KW-1133">Transmembrane helix</keyword>
<accession>A0A1I6GIJ5</accession>
<keyword evidence="3" id="KW-1185">Reference proteome</keyword>
<dbReference type="EMBL" id="FOYO01000001">
    <property type="protein sequence ID" value="SFR42043.1"/>
    <property type="molecule type" value="Genomic_DNA"/>
</dbReference>
<evidence type="ECO:0000313" key="3">
    <source>
        <dbReference type="Proteomes" id="UP000199658"/>
    </source>
</evidence>
<dbReference type="AlphaFoldDB" id="A0A1I6GIJ5"/>
<dbReference type="STRING" id="670154.SAMN04488002_1538"/>
<evidence type="ECO:0000256" key="1">
    <source>
        <dbReference type="SAM" id="Phobius"/>
    </source>
</evidence>
<keyword evidence="1" id="KW-0812">Transmembrane</keyword>
<proteinExistence type="predicted"/>
<reference evidence="3" key="1">
    <citation type="submission" date="2016-10" db="EMBL/GenBank/DDBJ databases">
        <authorList>
            <person name="Varghese N."/>
            <person name="Submissions S."/>
        </authorList>
    </citation>
    <scope>NUCLEOTIDE SEQUENCE [LARGE SCALE GENOMIC DNA]</scope>
    <source>
        <strain evidence="3">DSM 26921</strain>
    </source>
</reference>
<feature type="transmembrane region" description="Helical" evidence="1">
    <location>
        <begin position="7"/>
        <end position="25"/>
    </location>
</feature>
<gene>
    <name evidence="2" type="ORF">SAMN04488002_1538</name>
</gene>
<organism evidence="2 3">
    <name type="scientific">Litoreibacter janthinus</name>
    <dbReference type="NCBI Taxonomy" id="670154"/>
    <lineage>
        <taxon>Bacteria</taxon>
        <taxon>Pseudomonadati</taxon>
        <taxon>Pseudomonadota</taxon>
        <taxon>Alphaproteobacteria</taxon>
        <taxon>Rhodobacterales</taxon>
        <taxon>Roseobacteraceae</taxon>
        <taxon>Litoreibacter</taxon>
    </lineage>
</organism>
<protein>
    <submittedName>
        <fullName evidence="2">Uncharacterized protein</fullName>
    </submittedName>
</protein>
<keyword evidence="1" id="KW-0472">Membrane</keyword>
<dbReference type="Proteomes" id="UP000199658">
    <property type="component" value="Unassembled WGS sequence"/>
</dbReference>
<evidence type="ECO:0000313" key="2">
    <source>
        <dbReference type="EMBL" id="SFR42043.1"/>
    </source>
</evidence>
<name>A0A1I6GIJ5_9RHOB</name>
<sequence>MIRLLKALVFLIVIGIVGIVGYAYLGDLTPNRVEVNQPVTLDAN</sequence>